<accession>A0A0U4E1T0</accession>
<keyword evidence="4" id="KW-1185">Reference proteome</keyword>
<feature type="domain" description="TadE-like" evidence="2">
    <location>
        <begin position="13"/>
        <end position="52"/>
    </location>
</feature>
<keyword evidence="1" id="KW-1133">Transmembrane helix</keyword>
<dbReference type="OrthoDB" id="2467576at2"/>
<dbReference type="KEGG" id="lao:AOX59_00425"/>
<keyword evidence="1" id="KW-0472">Membrane</keyword>
<gene>
    <name evidence="3" type="ORF">AOX59_00425</name>
</gene>
<evidence type="ECO:0000313" key="3">
    <source>
        <dbReference type="EMBL" id="ALX47196.1"/>
    </source>
</evidence>
<evidence type="ECO:0000313" key="4">
    <source>
        <dbReference type="Proteomes" id="UP000050331"/>
    </source>
</evidence>
<dbReference type="AlphaFoldDB" id="A0A0U4E1T0"/>
<dbReference type="Pfam" id="PF07811">
    <property type="entry name" value="TadE"/>
    <property type="match status" value="1"/>
</dbReference>
<evidence type="ECO:0000259" key="2">
    <source>
        <dbReference type="Pfam" id="PF07811"/>
    </source>
</evidence>
<reference evidence="3 4" key="1">
    <citation type="submission" date="2016-01" db="EMBL/GenBank/DDBJ databases">
        <title>Complete genome sequence of strain Lentibacillus amyloliquefaciens LAM0015T isolated from saline sediment.</title>
        <authorList>
            <person name="Wang J.-L."/>
            <person name="He M.-X."/>
        </authorList>
    </citation>
    <scope>NUCLEOTIDE SEQUENCE [LARGE SCALE GENOMIC DNA]</scope>
    <source>
        <strain evidence="3 4">LAM0015</strain>
    </source>
</reference>
<keyword evidence="1" id="KW-0812">Transmembrane</keyword>
<dbReference type="Proteomes" id="UP000050331">
    <property type="component" value="Chromosome"/>
</dbReference>
<dbReference type="EMBL" id="CP013862">
    <property type="protein sequence ID" value="ALX47196.1"/>
    <property type="molecule type" value="Genomic_DNA"/>
</dbReference>
<evidence type="ECO:0000256" key="1">
    <source>
        <dbReference type="SAM" id="Phobius"/>
    </source>
</evidence>
<dbReference type="RefSeq" id="WP_068440229.1">
    <property type="nucleotide sequence ID" value="NZ_CP013862.1"/>
</dbReference>
<organism evidence="3 4">
    <name type="scientific">Lentibacillus amyloliquefaciens</name>
    <dbReference type="NCBI Taxonomy" id="1472767"/>
    <lineage>
        <taxon>Bacteria</taxon>
        <taxon>Bacillati</taxon>
        <taxon>Bacillota</taxon>
        <taxon>Bacilli</taxon>
        <taxon>Bacillales</taxon>
        <taxon>Bacillaceae</taxon>
        <taxon>Lentibacillus</taxon>
    </lineage>
</organism>
<protein>
    <recommendedName>
        <fullName evidence="2">TadE-like domain-containing protein</fullName>
    </recommendedName>
</protein>
<sequence>MNLLKRRLKNEEGSATIEFIGILPLALLLLMIIWQFIVGINGVLVTQSAANEYAKVYSITQNAGEASSAADSILSTTGNYLQSQGVSGSNLGSKEFTAEARVNIRMVFLPSELFGYTIPSIPYSATASSRVIE</sequence>
<dbReference type="InterPro" id="IPR012495">
    <property type="entry name" value="TadE-like_dom"/>
</dbReference>
<name>A0A0U4E1T0_9BACI</name>
<feature type="transmembrane region" description="Helical" evidence="1">
    <location>
        <begin position="21"/>
        <end position="44"/>
    </location>
</feature>
<proteinExistence type="predicted"/>
<dbReference type="STRING" id="1472767.AOX59_00425"/>